<gene>
    <name evidence="1" type="ORF">GLOINDRAFT_86592</name>
</gene>
<accession>U9T1I2</accession>
<protein>
    <submittedName>
        <fullName evidence="1">Uncharacterized protein</fullName>
    </submittedName>
</protein>
<sequence length="161" mass="18729">MTMVLKSSPSVLAECHVILVGRFDFSSNFVSNIFFFFSKLLNKAVKNLAKSWQSHISIRDEGCVIRKKNLAKSWQSHIKATLASEMYKINCETAVFICKMLCYRRLCHKKKYLTKSWQSHIKATLLASKMYEYTKMLRMLTKLIVKQLYLYVNALLQKAVS</sequence>
<dbReference type="HOGENOM" id="CLU_1644628_0_0_1"/>
<organism evidence="1">
    <name type="scientific">Rhizophagus irregularis (strain DAOM 181602 / DAOM 197198 / MUCL 43194)</name>
    <name type="common">Arbuscular mycorrhizal fungus</name>
    <name type="synonym">Glomus intraradices</name>
    <dbReference type="NCBI Taxonomy" id="747089"/>
    <lineage>
        <taxon>Eukaryota</taxon>
        <taxon>Fungi</taxon>
        <taxon>Fungi incertae sedis</taxon>
        <taxon>Mucoromycota</taxon>
        <taxon>Glomeromycotina</taxon>
        <taxon>Glomeromycetes</taxon>
        <taxon>Glomerales</taxon>
        <taxon>Glomeraceae</taxon>
        <taxon>Rhizophagus</taxon>
    </lineage>
</organism>
<reference evidence="1" key="1">
    <citation type="submission" date="2013-07" db="EMBL/GenBank/DDBJ databases">
        <title>The genome of an arbuscular mycorrhizal fungus provides insights into the evolution of the oldest plant symbiosis.</title>
        <authorList>
            <consortium name="DOE Joint Genome Institute"/>
            <person name="Tisserant E."/>
            <person name="Malbreil M."/>
            <person name="Kuo A."/>
            <person name="Kohler A."/>
            <person name="Symeonidi A."/>
            <person name="Balestrini R."/>
            <person name="Charron P."/>
            <person name="Duensing N."/>
            <person name="Frei-dit-Frey N."/>
            <person name="Gianinazzi-Pearson V."/>
            <person name="Gilbert B."/>
            <person name="Handa Y."/>
            <person name="Hijri M."/>
            <person name="Kaul R."/>
            <person name="Kawaguchi M."/>
            <person name="Krajinski F."/>
            <person name="Lammers P."/>
            <person name="Lapierre D."/>
            <person name="Masclaux F.G."/>
            <person name="Murat C."/>
            <person name="Morin E."/>
            <person name="Ndikumana S."/>
            <person name="Pagni M."/>
            <person name="Petitpierre D."/>
            <person name="Requena N."/>
            <person name="Rosikiewicz P."/>
            <person name="Riley R."/>
            <person name="Saito K."/>
            <person name="San Clemente H."/>
            <person name="Shapiro H."/>
            <person name="van Tuinen D."/>
            <person name="Becard G."/>
            <person name="Bonfante P."/>
            <person name="Paszkowski U."/>
            <person name="Shachar-Hill Y."/>
            <person name="Young J.P."/>
            <person name="Sanders I.R."/>
            <person name="Henrissat B."/>
            <person name="Rensing S.A."/>
            <person name="Grigoriev I.V."/>
            <person name="Corradi N."/>
            <person name="Roux C."/>
            <person name="Martin F."/>
        </authorList>
    </citation>
    <scope>NUCLEOTIDE SEQUENCE</scope>
    <source>
        <strain evidence="1">DAOM 197198</strain>
    </source>
</reference>
<dbReference type="AlphaFoldDB" id="U9T1I2"/>
<proteinExistence type="predicted"/>
<name>U9T1I2_RHIID</name>
<evidence type="ECO:0000313" key="1">
    <source>
        <dbReference type="EMBL" id="ESA02034.1"/>
    </source>
</evidence>
<dbReference type="EMBL" id="KI296014">
    <property type="protein sequence ID" value="ESA02034.1"/>
    <property type="molecule type" value="Genomic_DNA"/>
</dbReference>